<keyword evidence="2" id="KW-0472">Membrane</keyword>
<name>A0ABS8ZRT4_9PSEU</name>
<dbReference type="EMBL" id="JAJVCN010000004">
    <property type="protein sequence ID" value="MCE7010299.1"/>
    <property type="molecule type" value="Genomic_DNA"/>
</dbReference>
<feature type="transmembrane region" description="Helical" evidence="2">
    <location>
        <begin position="354"/>
        <end position="373"/>
    </location>
</feature>
<dbReference type="InterPro" id="IPR036259">
    <property type="entry name" value="MFS_trans_sf"/>
</dbReference>
<keyword evidence="2" id="KW-0812">Transmembrane</keyword>
<dbReference type="SUPFAM" id="SSF103473">
    <property type="entry name" value="MFS general substrate transporter"/>
    <property type="match status" value="1"/>
</dbReference>
<comment type="caution">
    <text evidence="3">The sequence shown here is derived from an EMBL/GenBank/DDBJ whole genome shotgun (WGS) entry which is preliminary data.</text>
</comment>
<keyword evidence="4" id="KW-1185">Reference proteome</keyword>
<dbReference type="Pfam" id="PF07690">
    <property type="entry name" value="MFS_1"/>
    <property type="match status" value="1"/>
</dbReference>
<dbReference type="Gene3D" id="1.20.1250.20">
    <property type="entry name" value="MFS general substrate transporter like domains"/>
    <property type="match status" value="1"/>
</dbReference>
<evidence type="ECO:0000256" key="1">
    <source>
        <dbReference type="SAM" id="MobiDB-lite"/>
    </source>
</evidence>
<dbReference type="PANTHER" id="PTHR23542:SF1">
    <property type="entry name" value="MAJOR FACILITATOR SUPERFAMILY (MFS) PROFILE DOMAIN-CONTAINING PROTEIN"/>
    <property type="match status" value="1"/>
</dbReference>
<gene>
    <name evidence="3" type="ORF">LWC34_46970</name>
</gene>
<feature type="transmembrane region" description="Helical" evidence="2">
    <location>
        <begin position="164"/>
        <end position="186"/>
    </location>
</feature>
<evidence type="ECO:0000313" key="3">
    <source>
        <dbReference type="EMBL" id="MCE7010299.1"/>
    </source>
</evidence>
<feature type="region of interest" description="Disordered" evidence="1">
    <location>
        <begin position="386"/>
        <end position="410"/>
    </location>
</feature>
<feature type="compositionally biased region" description="Basic and acidic residues" evidence="1">
    <location>
        <begin position="401"/>
        <end position="410"/>
    </location>
</feature>
<dbReference type="PANTHER" id="PTHR23542">
    <property type="match status" value="1"/>
</dbReference>
<evidence type="ECO:0000256" key="2">
    <source>
        <dbReference type="SAM" id="Phobius"/>
    </source>
</evidence>
<protein>
    <submittedName>
        <fullName evidence="3">MFS transporter</fullName>
    </submittedName>
</protein>
<dbReference type="InterPro" id="IPR011701">
    <property type="entry name" value="MFS"/>
</dbReference>
<accession>A0ABS8ZRT4</accession>
<feature type="transmembrane region" description="Helical" evidence="2">
    <location>
        <begin position="12"/>
        <end position="36"/>
    </location>
</feature>
<reference evidence="3 4" key="1">
    <citation type="submission" date="2021-12" db="EMBL/GenBank/DDBJ databases">
        <title>Genome sequence of Kibdelosporangium philippinense ATCC 49844.</title>
        <authorList>
            <person name="Fedorov E.A."/>
            <person name="Omeragic M."/>
            <person name="Shalygina K.F."/>
            <person name="Maclea K.S."/>
        </authorList>
    </citation>
    <scope>NUCLEOTIDE SEQUENCE [LARGE SCALE GENOMIC DNA]</scope>
    <source>
        <strain evidence="3 4">ATCC 49844</strain>
    </source>
</reference>
<keyword evidence="2" id="KW-1133">Transmembrane helix</keyword>
<proteinExistence type="predicted"/>
<evidence type="ECO:0000313" key="4">
    <source>
        <dbReference type="Proteomes" id="UP001521150"/>
    </source>
</evidence>
<feature type="transmembrane region" description="Helical" evidence="2">
    <location>
        <begin position="42"/>
        <end position="68"/>
    </location>
</feature>
<organism evidence="3 4">
    <name type="scientific">Kibdelosporangium philippinense</name>
    <dbReference type="NCBI Taxonomy" id="211113"/>
    <lineage>
        <taxon>Bacteria</taxon>
        <taxon>Bacillati</taxon>
        <taxon>Actinomycetota</taxon>
        <taxon>Actinomycetes</taxon>
        <taxon>Pseudonocardiales</taxon>
        <taxon>Pseudonocardiaceae</taxon>
        <taxon>Kibdelosporangium</taxon>
    </lineage>
</organism>
<feature type="transmembrane region" description="Helical" evidence="2">
    <location>
        <begin position="322"/>
        <end position="342"/>
    </location>
</feature>
<dbReference type="RefSeq" id="WP_233731897.1">
    <property type="nucleotide sequence ID" value="NZ_JAJVCN010000004.1"/>
</dbReference>
<feature type="transmembrane region" description="Helical" evidence="2">
    <location>
        <begin position="75"/>
        <end position="94"/>
    </location>
</feature>
<feature type="transmembrane region" description="Helical" evidence="2">
    <location>
        <begin position="236"/>
        <end position="258"/>
    </location>
</feature>
<feature type="transmembrane region" description="Helical" evidence="2">
    <location>
        <begin position="270"/>
        <end position="287"/>
    </location>
</feature>
<feature type="transmembrane region" description="Helical" evidence="2">
    <location>
        <begin position="207"/>
        <end position="230"/>
    </location>
</feature>
<dbReference type="Proteomes" id="UP001521150">
    <property type="component" value="Unassembled WGS sequence"/>
</dbReference>
<sequence>MSYRALLRAVSPAFFPLGLLARLPYAMAPLATLILLESATGSFTFAGIAGAAQCVAIAAGGPVVGALADRYGHRVVGVTAAVSNVIATLALLPASQMDRPAMFLTATLTGLTQPQVGPLVRVYWSHTAEIRLLPTALSYEAAVDETTFVLGPALVGLLTPISPVAPVVATAVLLTLATFPFALLHARPHVASAERTAQKLPRWSMTAMFLAMAAIGAVFGAVQTGVTAYADSIGQPAAAGLIYAEFGIGSALAGAACAWLPRKFKQHQRYVTFSVTLFLGTLSLLVFPVPVAIAVASITVAPYMVSLYALTERLAPPQKAAIAVTILCAGGPLGTAIGRAIAGNLADERGAEGAFLVVPITSAAALILAVAAFRHVGRRSVRGPQGLPGCAVPPSRPVSGVDRKGCGRGA</sequence>